<dbReference type="PROSITE" id="PS50142">
    <property type="entry name" value="RNASE_3_2"/>
    <property type="match status" value="2"/>
</dbReference>
<evidence type="ECO:0000256" key="11">
    <source>
        <dbReference type="ARBA" id="ARBA00022840"/>
    </source>
</evidence>
<keyword evidence="6" id="KW-0677">Repeat</keyword>
<dbReference type="SMART" id="SM00487">
    <property type="entry name" value="DEXDc"/>
    <property type="match status" value="1"/>
</dbReference>
<feature type="domain" description="Dicer dsRNA-binding fold" evidence="23">
    <location>
        <begin position="622"/>
        <end position="708"/>
    </location>
</feature>
<dbReference type="Gene3D" id="3.40.50.300">
    <property type="entry name" value="P-loop containing nucleotide triphosphate hydrolases"/>
    <property type="match status" value="3"/>
</dbReference>
<keyword evidence="12" id="KW-0460">Magnesium</keyword>
<evidence type="ECO:0000259" key="20">
    <source>
        <dbReference type="PROSITE" id="PS50821"/>
    </source>
</evidence>
<feature type="domain" description="PAZ" evidence="20">
    <location>
        <begin position="874"/>
        <end position="986"/>
    </location>
</feature>
<dbReference type="GO" id="GO:0004386">
    <property type="term" value="F:helicase activity"/>
    <property type="evidence" value="ECO:0007669"/>
    <property type="project" value="UniProtKB-KW"/>
</dbReference>
<proteinExistence type="inferred from homology"/>
<evidence type="ECO:0000313" key="25">
    <source>
        <dbReference type="Proteomes" id="UP000288805"/>
    </source>
</evidence>
<evidence type="ECO:0000259" key="23">
    <source>
        <dbReference type="PROSITE" id="PS51327"/>
    </source>
</evidence>
<keyword evidence="10" id="KW-0347">Helicase</keyword>
<dbReference type="Pfam" id="PF02170">
    <property type="entry name" value="PAZ"/>
    <property type="match status" value="1"/>
</dbReference>
<dbReference type="GO" id="GO:0046872">
    <property type="term" value="F:metal ion binding"/>
    <property type="evidence" value="ECO:0007669"/>
    <property type="project" value="UniProtKB-KW"/>
</dbReference>
<dbReference type="PROSITE" id="PS50821">
    <property type="entry name" value="PAZ"/>
    <property type="match status" value="1"/>
</dbReference>
<protein>
    <submittedName>
        <fullName evidence="24">Endoribonuclease Dicer-like 2</fullName>
    </submittedName>
</protein>
<evidence type="ECO:0000256" key="10">
    <source>
        <dbReference type="ARBA" id="ARBA00022806"/>
    </source>
</evidence>
<dbReference type="Pfam" id="PF00636">
    <property type="entry name" value="Ribonuclease_3"/>
    <property type="match status" value="2"/>
</dbReference>
<dbReference type="CDD" id="cd18034">
    <property type="entry name" value="DEXHc_dicer"/>
    <property type="match status" value="1"/>
</dbReference>
<feature type="domain" description="Helicase C-terminal" evidence="22">
    <location>
        <begin position="442"/>
        <end position="601"/>
    </location>
</feature>
<dbReference type="InterPro" id="IPR014001">
    <property type="entry name" value="Helicase_ATP-bd"/>
</dbReference>
<dbReference type="GO" id="GO:0004525">
    <property type="term" value="F:ribonuclease III activity"/>
    <property type="evidence" value="ECO:0007669"/>
    <property type="project" value="InterPro"/>
</dbReference>
<dbReference type="InterPro" id="IPR005034">
    <property type="entry name" value="Dicer_dimerisation"/>
</dbReference>
<keyword evidence="9" id="KW-0378">Hydrolase</keyword>
<feature type="domain" description="RNase III" evidence="19">
    <location>
        <begin position="1204"/>
        <end position="1351"/>
    </location>
</feature>
<dbReference type="InterPro" id="IPR038248">
    <property type="entry name" value="Dicer_dimer_sf"/>
</dbReference>
<dbReference type="InterPro" id="IPR036389">
    <property type="entry name" value="RNase_III_sf"/>
</dbReference>
<dbReference type="GO" id="GO:0003723">
    <property type="term" value="F:RNA binding"/>
    <property type="evidence" value="ECO:0007669"/>
    <property type="project" value="UniProtKB-UniRule"/>
</dbReference>
<evidence type="ECO:0000256" key="8">
    <source>
        <dbReference type="ARBA" id="ARBA00022759"/>
    </source>
</evidence>
<evidence type="ECO:0000256" key="5">
    <source>
        <dbReference type="ARBA" id="ARBA00022723"/>
    </source>
</evidence>
<dbReference type="Gene3D" id="3.30.160.380">
    <property type="entry name" value="Dicer dimerisation domain"/>
    <property type="match status" value="1"/>
</dbReference>
<keyword evidence="8" id="KW-0255">Endonuclease</keyword>
<dbReference type="InterPro" id="IPR027417">
    <property type="entry name" value="P-loop_NTPase"/>
</dbReference>
<dbReference type="CDD" id="cd00593">
    <property type="entry name" value="RIBOc"/>
    <property type="match status" value="2"/>
</dbReference>
<comment type="caution">
    <text evidence="24">The sequence shown here is derived from an EMBL/GenBank/DDBJ whole genome shotgun (WGS) entry which is preliminary data.</text>
</comment>
<dbReference type="EMBL" id="QGNW01000395">
    <property type="protein sequence ID" value="RVW73308.1"/>
    <property type="molecule type" value="Genomic_DNA"/>
</dbReference>
<evidence type="ECO:0000256" key="2">
    <source>
        <dbReference type="ARBA" id="ARBA00001946"/>
    </source>
</evidence>
<sequence>MEPVKMIGADGNNVGQTVDPLPFARSYQIEALEKAIKQNTIVFLETGSGKTLIAIMLLRYYAHLLRKPSPFIAVFLVPKVVLVPQQAEAVKMHTDLKVGTYWGDMGVDFWDAATWRKEQDKHEVLVMTPAILLNGLRHSFFKLDMIKVLIFDECHHARGKDPYACIMKMGSQLDGDILVEIIGTTYANLMPCLISSGTSYYAVVRLIDRCYYTFYFSEFYHEQVRSNNSNLPRIFGMTASPIKTKGTTSTWSCGKNMIELENLMNSKIYTSVSEAVLAEFVPFSTPKLTHYKDKDIPSALFENVAHQLEILKNKYEHSLESLNLMESTKESARKKISKLFSAFLFCLNDLGLWLALKAAEFSFCDDMDICCWGQLDLSGEEIIKNFNKDAYKVISTYLPSGTSNPELVMFQYRELSVGDDLEADAESGFLTTKVICLVGSLLQYRHLKNLRCIVFVERVITAIVLQKLLSKLLPKLSGWEAGYIAGNASQLQSQSRRVQNALVEEFRKGMVNVIVSTSILEEGLDVQSCNLVIRFDPSATVCSFIQSRGRARMQNSDYLLMVKSGDDKTLSRLRTYLDSGKVMREESLRNASLPCAPLKSSLDDEEFYWVESTRAIVTLSSSIGLLYFYCSRLPSDGYFKPTPRCSINQDMGTCTIYLPKSCPIQTVSVRGNIKTLKQIACLEACKELHKAGALTDNLVPQIVEEEAIVAQDENMPYDDEQATYYPPELINPSLKDPVTPYHCYLIELDQKYEYEVSPQGIVLAVRSELEYDVGNVNFDLQVDRGTMTVSMNYVGVIHLTAEQVLMCRKFQITLLRVLIDRAIDKGVFDRYDLGNDQMVDYLMLPSTNSREIPSIVDWKCLGSVFFSHENASNHMGCFFPRMHTKSGFVCSCTLKNSIVYTPHTSQFYCITGILGELNGNSFLSLKNGGLLTYKEYYRLSLMEKKLLKGRRMFVVQNYLQRCRQQKEKELSNTTVELPPELCVIFMSPISISIIYSFSLIPSIMHRIESLLLAVNLKNIHLNYCKQNDIPTFKVLEAITTKHCQEGFHLESLETLGDSFLKYAASQQLFKTFQNHHEGLLSVKKERIISNASLCKLGCDRKLPGFIRNESFDPKKWIIAGDQSRSHVFGEELLSSTRKIYVSERRKLKSKRIADVVEALIGAFLSTGGETAALIFMRWLGINVDFVKVPYKRDFPVILKRHVNVSYLESILNYSFRDPSLLVEALTHGSYMLPEIPRCYQRLEFLGDAVLDYLMTMHLYHKYPGMSPGLLTDLRSASVNNDCYAQSAVKAKLHQHILHSSQELHRHIVVTVGDFDKLPVESTFGWESESSFPKVLGDVIESLAGAILVDSDYNKEVVFQSIRPLLEPLITPETVKLHPARELGELCQKEHYDIKRVVVSQNGKASVTIEVEANGAKHKHTSTSDKRTATKLASKEVLKSLKESIAQTGIIWNLWIPSKVSFLLRRLVGVRCWLRIKFKEEVISVIVRETLLEWHDSFV</sequence>
<keyword evidence="14" id="KW-0943">RNA-mediated gene silencing</keyword>
<dbReference type="PROSITE" id="PS51194">
    <property type="entry name" value="HELICASE_CTER"/>
    <property type="match status" value="1"/>
</dbReference>
<evidence type="ECO:0000259" key="22">
    <source>
        <dbReference type="PROSITE" id="PS51194"/>
    </source>
</evidence>
<dbReference type="SUPFAM" id="SSF69065">
    <property type="entry name" value="RNase III domain-like"/>
    <property type="match status" value="2"/>
</dbReference>
<name>A0A438GMA3_VITVI</name>
<comment type="cofactor">
    <cofactor evidence="2">
        <name>Mg(2+)</name>
        <dbReference type="ChEBI" id="CHEBI:18420"/>
    </cofactor>
</comment>
<keyword evidence="13 17" id="KW-0694">RNA-binding</keyword>
<evidence type="ECO:0000256" key="1">
    <source>
        <dbReference type="ARBA" id="ARBA00001936"/>
    </source>
</evidence>
<evidence type="ECO:0000256" key="17">
    <source>
        <dbReference type="PROSITE-ProRule" id="PRU00657"/>
    </source>
</evidence>
<evidence type="ECO:0000256" key="4">
    <source>
        <dbReference type="ARBA" id="ARBA00022722"/>
    </source>
</evidence>
<evidence type="ECO:0000259" key="18">
    <source>
        <dbReference type="PROSITE" id="PS50137"/>
    </source>
</evidence>
<evidence type="ECO:0000256" key="3">
    <source>
        <dbReference type="ARBA" id="ARBA00004123"/>
    </source>
</evidence>
<evidence type="ECO:0000256" key="7">
    <source>
        <dbReference type="ARBA" id="ARBA00022741"/>
    </source>
</evidence>
<dbReference type="FunFam" id="1.10.1520.10:FF:000013">
    <property type="entry name" value="Endoribonuclease Dicer homolog 2"/>
    <property type="match status" value="1"/>
</dbReference>
<keyword evidence="4" id="KW-0540">Nuclease</keyword>
<evidence type="ECO:0000256" key="12">
    <source>
        <dbReference type="ARBA" id="ARBA00022842"/>
    </source>
</evidence>
<comment type="similarity">
    <text evidence="16 17">Belongs to the helicase family. Dicer subfamily.</text>
</comment>
<feature type="domain" description="DRBM" evidence="18">
    <location>
        <begin position="1377"/>
        <end position="1442"/>
    </location>
</feature>
<dbReference type="Pfam" id="PF00270">
    <property type="entry name" value="DEAD"/>
    <property type="match status" value="1"/>
</dbReference>
<evidence type="ECO:0000259" key="19">
    <source>
        <dbReference type="PROSITE" id="PS50142"/>
    </source>
</evidence>
<dbReference type="Pfam" id="PF03368">
    <property type="entry name" value="Dicer_dimer"/>
    <property type="match status" value="1"/>
</dbReference>
<dbReference type="FunFam" id="3.30.160.380:FF:000001">
    <property type="entry name" value="Endoribonuclease dicer-like 1"/>
    <property type="match status" value="1"/>
</dbReference>
<dbReference type="FunFam" id="1.10.1520.10:FF:000004">
    <property type="entry name" value="Endoribonuclease dicer-like 1"/>
    <property type="match status" value="1"/>
</dbReference>
<dbReference type="GO" id="GO:0031047">
    <property type="term" value="P:regulatory ncRNA-mediated gene silencing"/>
    <property type="evidence" value="ECO:0007669"/>
    <property type="project" value="UniProtKB-KW"/>
</dbReference>
<reference evidence="24 25" key="1">
    <citation type="journal article" date="2018" name="PLoS Genet.">
        <title>Population sequencing reveals clonal diversity and ancestral inbreeding in the grapevine cultivar Chardonnay.</title>
        <authorList>
            <person name="Roach M.J."/>
            <person name="Johnson D.L."/>
            <person name="Bohlmann J."/>
            <person name="van Vuuren H.J."/>
            <person name="Jones S.J."/>
            <person name="Pretorius I.S."/>
            <person name="Schmidt S.A."/>
            <person name="Borneman A.R."/>
        </authorList>
    </citation>
    <scope>NUCLEOTIDE SEQUENCE [LARGE SCALE GENOMIC DNA]</scope>
    <source>
        <strain evidence="25">cv. Chardonnay</strain>
        <tissue evidence="24">Leaf</tissue>
    </source>
</reference>
<evidence type="ECO:0000259" key="21">
    <source>
        <dbReference type="PROSITE" id="PS51192"/>
    </source>
</evidence>
<dbReference type="PROSITE" id="PS51327">
    <property type="entry name" value="DICER_DSRBF"/>
    <property type="match status" value="1"/>
</dbReference>
<dbReference type="InterPro" id="IPR011545">
    <property type="entry name" value="DEAD/DEAH_box_helicase_dom"/>
</dbReference>
<gene>
    <name evidence="24" type="primary">VvCHDp001232_1</name>
    <name evidence="24" type="ORF">CK203_050414</name>
</gene>
<feature type="domain" description="RNase III" evidence="19">
    <location>
        <begin position="1012"/>
        <end position="1168"/>
    </location>
</feature>
<dbReference type="Gene3D" id="2.170.260.10">
    <property type="entry name" value="paz domain"/>
    <property type="match status" value="1"/>
</dbReference>
<dbReference type="GO" id="GO:0006396">
    <property type="term" value="P:RNA processing"/>
    <property type="evidence" value="ECO:0007669"/>
    <property type="project" value="InterPro"/>
</dbReference>
<dbReference type="SMART" id="SM00490">
    <property type="entry name" value="HELICc"/>
    <property type="match status" value="1"/>
</dbReference>
<evidence type="ECO:0000256" key="6">
    <source>
        <dbReference type="ARBA" id="ARBA00022737"/>
    </source>
</evidence>
<dbReference type="GO" id="GO:0005524">
    <property type="term" value="F:ATP binding"/>
    <property type="evidence" value="ECO:0007669"/>
    <property type="project" value="UniProtKB-KW"/>
</dbReference>
<dbReference type="InterPro" id="IPR000999">
    <property type="entry name" value="RNase_III_dom"/>
</dbReference>
<feature type="domain" description="Helicase ATP-binding" evidence="21">
    <location>
        <begin position="31"/>
        <end position="259"/>
    </location>
</feature>
<evidence type="ECO:0000256" key="16">
    <source>
        <dbReference type="ARBA" id="ARBA00035116"/>
    </source>
</evidence>
<keyword evidence="11" id="KW-0067">ATP-binding</keyword>
<accession>A0A438GMA3</accession>
<keyword evidence="7" id="KW-0547">Nucleotide-binding</keyword>
<comment type="cofactor">
    <cofactor evidence="1">
        <name>Mn(2+)</name>
        <dbReference type="ChEBI" id="CHEBI:29035"/>
    </cofactor>
</comment>
<dbReference type="InterPro" id="IPR003100">
    <property type="entry name" value="PAZ_dom"/>
</dbReference>
<dbReference type="Pfam" id="PF00271">
    <property type="entry name" value="Helicase_C"/>
    <property type="match status" value="1"/>
</dbReference>
<dbReference type="Proteomes" id="UP000288805">
    <property type="component" value="Unassembled WGS sequence"/>
</dbReference>
<dbReference type="PANTHER" id="PTHR14950:SF70">
    <property type="entry name" value="ENDORIBONUCLEASE DICER HOMOLOG 2"/>
    <property type="match status" value="1"/>
</dbReference>
<comment type="subcellular location">
    <subcellularLocation>
        <location evidence="3">Nucleus</location>
    </subcellularLocation>
</comment>
<organism evidence="24 25">
    <name type="scientific">Vitis vinifera</name>
    <name type="common">Grape</name>
    <dbReference type="NCBI Taxonomy" id="29760"/>
    <lineage>
        <taxon>Eukaryota</taxon>
        <taxon>Viridiplantae</taxon>
        <taxon>Streptophyta</taxon>
        <taxon>Embryophyta</taxon>
        <taxon>Tracheophyta</taxon>
        <taxon>Spermatophyta</taxon>
        <taxon>Magnoliopsida</taxon>
        <taxon>eudicotyledons</taxon>
        <taxon>Gunneridae</taxon>
        <taxon>Pentapetalae</taxon>
        <taxon>rosids</taxon>
        <taxon>Vitales</taxon>
        <taxon>Vitaceae</taxon>
        <taxon>Viteae</taxon>
        <taxon>Vitis</taxon>
    </lineage>
</organism>
<evidence type="ECO:0000256" key="14">
    <source>
        <dbReference type="ARBA" id="ARBA00023158"/>
    </source>
</evidence>
<dbReference type="Gene3D" id="1.10.1520.10">
    <property type="entry name" value="Ribonuclease III domain"/>
    <property type="match status" value="2"/>
</dbReference>
<evidence type="ECO:0000313" key="24">
    <source>
        <dbReference type="EMBL" id="RVW73308.1"/>
    </source>
</evidence>
<dbReference type="SMART" id="SM00535">
    <property type="entry name" value="RIBOc"/>
    <property type="match status" value="2"/>
</dbReference>
<evidence type="ECO:0000256" key="9">
    <source>
        <dbReference type="ARBA" id="ARBA00022801"/>
    </source>
</evidence>
<dbReference type="SMART" id="SM00949">
    <property type="entry name" value="PAZ"/>
    <property type="match status" value="1"/>
</dbReference>
<dbReference type="InterPro" id="IPR001650">
    <property type="entry name" value="Helicase_C-like"/>
</dbReference>
<dbReference type="FunFam" id="3.40.50.300:FF:000420">
    <property type="entry name" value="Endoribonuclease dicer-like 1"/>
    <property type="match status" value="1"/>
</dbReference>
<evidence type="ECO:0000256" key="15">
    <source>
        <dbReference type="ARBA" id="ARBA00023242"/>
    </source>
</evidence>
<dbReference type="PANTHER" id="PTHR14950">
    <property type="entry name" value="DICER-RELATED"/>
    <property type="match status" value="1"/>
</dbReference>
<dbReference type="SUPFAM" id="SSF52540">
    <property type="entry name" value="P-loop containing nucleoside triphosphate hydrolases"/>
    <property type="match status" value="1"/>
</dbReference>
<keyword evidence="5" id="KW-0479">Metal-binding</keyword>
<dbReference type="InterPro" id="IPR014720">
    <property type="entry name" value="dsRBD_dom"/>
</dbReference>
<keyword evidence="15" id="KW-0539">Nucleus</keyword>
<dbReference type="PROSITE" id="PS51192">
    <property type="entry name" value="HELICASE_ATP_BIND_1"/>
    <property type="match status" value="1"/>
</dbReference>
<evidence type="ECO:0000256" key="13">
    <source>
        <dbReference type="ARBA" id="ARBA00022884"/>
    </source>
</evidence>
<dbReference type="PROSITE" id="PS00517">
    <property type="entry name" value="RNASE_3_1"/>
    <property type="match status" value="1"/>
</dbReference>
<dbReference type="GO" id="GO:0005634">
    <property type="term" value="C:nucleus"/>
    <property type="evidence" value="ECO:0007669"/>
    <property type="project" value="UniProtKB-SubCell"/>
</dbReference>
<dbReference type="PROSITE" id="PS50137">
    <property type="entry name" value="DS_RBD"/>
    <property type="match status" value="1"/>
</dbReference>